<evidence type="ECO:0000259" key="2">
    <source>
        <dbReference type="Pfam" id="PF00155"/>
    </source>
</evidence>
<feature type="domain" description="Aminotransferase class I/classII large" evidence="2">
    <location>
        <begin position="120"/>
        <end position="383"/>
    </location>
</feature>
<evidence type="ECO:0000256" key="1">
    <source>
        <dbReference type="SAM" id="MobiDB-lite"/>
    </source>
</evidence>
<proteinExistence type="predicted"/>
<dbReference type="Proteomes" id="UP000308697">
    <property type="component" value="Unassembled WGS sequence"/>
</dbReference>
<name>A0A4U0NRM5_9ACTN</name>
<dbReference type="AlphaFoldDB" id="A0A4U0NRM5"/>
<dbReference type="GO" id="GO:0008483">
    <property type="term" value="F:transaminase activity"/>
    <property type="evidence" value="ECO:0007669"/>
    <property type="project" value="UniProtKB-KW"/>
</dbReference>
<organism evidence="3 4">
    <name type="scientific">Streptomyces piniterrae</name>
    <dbReference type="NCBI Taxonomy" id="2571125"/>
    <lineage>
        <taxon>Bacteria</taxon>
        <taxon>Bacillati</taxon>
        <taxon>Actinomycetota</taxon>
        <taxon>Actinomycetes</taxon>
        <taxon>Kitasatosporales</taxon>
        <taxon>Streptomycetaceae</taxon>
        <taxon>Streptomyces</taxon>
    </lineage>
</organism>
<dbReference type="InterPro" id="IPR015424">
    <property type="entry name" value="PyrdxlP-dep_Trfase"/>
</dbReference>
<dbReference type="EMBL" id="SUMB01000002">
    <property type="protein sequence ID" value="TJZ57157.1"/>
    <property type="molecule type" value="Genomic_DNA"/>
</dbReference>
<dbReference type="Pfam" id="PF00155">
    <property type="entry name" value="Aminotran_1_2"/>
    <property type="match status" value="1"/>
</dbReference>
<dbReference type="InterPro" id="IPR015421">
    <property type="entry name" value="PyrdxlP-dep_Trfase_major"/>
</dbReference>
<sequence length="456" mass="50042">MAYARCWDRPALTAPLSVRVVRVGMAHCRPGARPTGRPRCPVLGRQPAGFPAAPGRRMQTGPGRTAGPSLFRMLEWHEHIEAERQQPGARVFLSDYNGGHPYVERYLGELAHTAPRHLADITRYSGLDEDLKLRSKIAAMHERYDGVAYGERNVVPAGGSSSVLGTFVTWLAVNGHRRVHYVAPVYYKLAYLLREFGIEPVPVASGHAYQSEFDLSLPDERTVLVLTDPVWYAGRRVPVDVLDAIAAWQQTTGSLVFIDGTFQYMPWDGRLGEASARLPAEHTLRMVCPTKYLSIHGYRCAHLLVPAALRQELADLHINLHGDISVSDRLFAHRAADLMSRHGNEGLVGHIRDNHARLIASGALAAWTPVETGFFLFGRPRVPHRWFLALDERYFELEGHPGYVRINLLNPTAIEALAATVSDRGASVTSGNGGFLGHSESGAGAGEGVPTSPHSG</sequence>
<dbReference type="GO" id="GO:0030170">
    <property type="term" value="F:pyridoxal phosphate binding"/>
    <property type="evidence" value="ECO:0007669"/>
    <property type="project" value="InterPro"/>
</dbReference>
<keyword evidence="4" id="KW-1185">Reference proteome</keyword>
<gene>
    <name evidence="3" type="ORF">FCH28_06795</name>
</gene>
<protein>
    <submittedName>
        <fullName evidence="3">Aminotransferase class I/II-fold pyridoxal phosphate-dependent enzyme</fullName>
    </submittedName>
</protein>
<dbReference type="Gene3D" id="3.40.640.10">
    <property type="entry name" value="Type I PLP-dependent aspartate aminotransferase-like (Major domain)"/>
    <property type="match status" value="1"/>
</dbReference>
<dbReference type="InterPro" id="IPR004839">
    <property type="entry name" value="Aminotransferase_I/II_large"/>
</dbReference>
<comment type="caution">
    <text evidence="3">The sequence shown here is derived from an EMBL/GenBank/DDBJ whole genome shotgun (WGS) entry which is preliminary data.</text>
</comment>
<reference evidence="3 4" key="1">
    <citation type="submission" date="2019-04" db="EMBL/GenBank/DDBJ databases">
        <title>Streptomyces piniterrae sp. nov., a heliquinomycin-producing actinomycete isolated from rhizosphere soil of Pinus yunnanensis.</title>
        <authorList>
            <person name="Zhuang X."/>
            <person name="Zhao J."/>
        </authorList>
    </citation>
    <scope>NUCLEOTIDE SEQUENCE [LARGE SCALE GENOMIC DNA]</scope>
    <source>
        <strain evidence="4">jys28</strain>
    </source>
</reference>
<keyword evidence="3" id="KW-0808">Transferase</keyword>
<dbReference type="SUPFAM" id="SSF53383">
    <property type="entry name" value="PLP-dependent transferases"/>
    <property type="match status" value="1"/>
</dbReference>
<evidence type="ECO:0000313" key="4">
    <source>
        <dbReference type="Proteomes" id="UP000308697"/>
    </source>
</evidence>
<accession>A0A4U0NRM5</accession>
<dbReference type="OrthoDB" id="4005056at2"/>
<keyword evidence="3" id="KW-0032">Aminotransferase</keyword>
<feature type="region of interest" description="Disordered" evidence="1">
    <location>
        <begin position="431"/>
        <end position="456"/>
    </location>
</feature>
<evidence type="ECO:0000313" key="3">
    <source>
        <dbReference type="EMBL" id="TJZ57157.1"/>
    </source>
</evidence>